<dbReference type="PANTHER" id="PTHR48111">
    <property type="entry name" value="REGULATOR OF RPOS"/>
    <property type="match status" value="1"/>
</dbReference>
<dbReference type="SMART" id="SM00862">
    <property type="entry name" value="Trans_reg_C"/>
    <property type="match status" value="1"/>
</dbReference>
<sequence>MSATVMTVDDDSELQEILNLFLTAEGFRVLPAYNARQCLDLLQRETPDLILLDLQMPDMDGATLCRQIRTMYDRPILFLSGNKQQEHKLQSLQSGGDDYMTKPFDPLELVARMKANLRWSAQLAAMAEKSRKLRYPGLEIDLDQLIVKVNGEPVALLPKELQLLLTLAQHPNRVFHPGQLYEQIWDSPSNYSPDTIKTHMHNLRKKLEGGSSRAKYIATVKGFGYKFAPVT</sequence>
<dbReference type="Pfam" id="PF00486">
    <property type="entry name" value="Trans_reg_C"/>
    <property type="match status" value="1"/>
</dbReference>
<evidence type="ECO:0000256" key="2">
    <source>
        <dbReference type="ARBA" id="ARBA00023012"/>
    </source>
</evidence>
<reference evidence="10 11" key="1">
    <citation type="submission" date="2024-09" db="EMBL/GenBank/DDBJ databases">
        <authorList>
            <person name="Sun Q."/>
            <person name="Mori K."/>
        </authorList>
    </citation>
    <scope>NUCLEOTIDE SEQUENCE [LARGE SCALE GENOMIC DNA]</scope>
    <source>
        <strain evidence="10 11">JCM 12520</strain>
    </source>
</reference>
<dbReference type="PROSITE" id="PS51755">
    <property type="entry name" value="OMPR_PHOB"/>
    <property type="match status" value="1"/>
</dbReference>
<comment type="caution">
    <text evidence="10">The sequence shown here is derived from an EMBL/GenBank/DDBJ whole genome shotgun (WGS) entry which is preliminary data.</text>
</comment>
<evidence type="ECO:0000313" key="11">
    <source>
        <dbReference type="Proteomes" id="UP001589619"/>
    </source>
</evidence>
<dbReference type="Gene3D" id="1.10.10.10">
    <property type="entry name" value="Winged helix-like DNA-binding domain superfamily/Winged helix DNA-binding domain"/>
    <property type="match status" value="1"/>
</dbReference>
<feature type="modified residue" description="4-aspartylphosphate" evidence="6">
    <location>
        <position position="53"/>
    </location>
</feature>
<evidence type="ECO:0000259" key="8">
    <source>
        <dbReference type="PROSITE" id="PS50110"/>
    </source>
</evidence>
<evidence type="ECO:0000256" key="7">
    <source>
        <dbReference type="PROSITE-ProRule" id="PRU01091"/>
    </source>
</evidence>
<keyword evidence="2" id="KW-0902">Two-component regulatory system</keyword>
<evidence type="ECO:0000313" key="10">
    <source>
        <dbReference type="EMBL" id="MFB9753803.1"/>
    </source>
</evidence>
<accession>A0ABV5W0G5</accession>
<organism evidence="10 11">
    <name type="scientific">Paenibacillus hodogayensis</name>
    <dbReference type="NCBI Taxonomy" id="279208"/>
    <lineage>
        <taxon>Bacteria</taxon>
        <taxon>Bacillati</taxon>
        <taxon>Bacillota</taxon>
        <taxon>Bacilli</taxon>
        <taxon>Bacillales</taxon>
        <taxon>Paenibacillaceae</taxon>
        <taxon>Paenibacillus</taxon>
    </lineage>
</organism>
<dbReference type="InterPro" id="IPR001867">
    <property type="entry name" value="OmpR/PhoB-type_DNA-bd"/>
</dbReference>
<dbReference type="EMBL" id="JBHMAG010000013">
    <property type="protein sequence ID" value="MFB9753803.1"/>
    <property type="molecule type" value="Genomic_DNA"/>
</dbReference>
<dbReference type="SUPFAM" id="SSF52172">
    <property type="entry name" value="CheY-like"/>
    <property type="match status" value="1"/>
</dbReference>
<dbReference type="CDD" id="cd17574">
    <property type="entry name" value="REC_OmpR"/>
    <property type="match status" value="1"/>
</dbReference>
<keyword evidence="4 7" id="KW-0238">DNA-binding</keyword>
<keyword evidence="11" id="KW-1185">Reference proteome</keyword>
<evidence type="ECO:0000256" key="4">
    <source>
        <dbReference type="ARBA" id="ARBA00023125"/>
    </source>
</evidence>
<dbReference type="Gene3D" id="3.40.50.2300">
    <property type="match status" value="1"/>
</dbReference>
<dbReference type="PANTHER" id="PTHR48111:SF1">
    <property type="entry name" value="TWO-COMPONENT RESPONSE REGULATOR ORR33"/>
    <property type="match status" value="1"/>
</dbReference>
<feature type="DNA-binding region" description="OmpR/PhoB-type" evidence="7">
    <location>
        <begin position="130"/>
        <end position="229"/>
    </location>
</feature>
<dbReference type="InterPro" id="IPR001789">
    <property type="entry name" value="Sig_transdc_resp-reg_receiver"/>
</dbReference>
<proteinExistence type="predicted"/>
<evidence type="ECO:0000259" key="9">
    <source>
        <dbReference type="PROSITE" id="PS51755"/>
    </source>
</evidence>
<keyword evidence="3" id="KW-0805">Transcription regulation</keyword>
<dbReference type="Gene3D" id="6.10.250.690">
    <property type="match status" value="1"/>
</dbReference>
<evidence type="ECO:0000256" key="3">
    <source>
        <dbReference type="ARBA" id="ARBA00023015"/>
    </source>
</evidence>
<dbReference type="RefSeq" id="WP_344915015.1">
    <property type="nucleotide sequence ID" value="NZ_BAAAYO010000014.1"/>
</dbReference>
<keyword evidence="5" id="KW-0804">Transcription</keyword>
<feature type="domain" description="OmpR/PhoB-type" evidence="9">
    <location>
        <begin position="130"/>
        <end position="229"/>
    </location>
</feature>
<dbReference type="CDD" id="cd00383">
    <property type="entry name" value="trans_reg_C"/>
    <property type="match status" value="1"/>
</dbReference>
<dbReference type="InterPro" id="IPR036388">
    <property type="entry name" value="WH-like_DNA-bd_sf"/>
</dbReference>
<dbReference type="Pfam" id="PF00072">
    <property type="entry name" value="Response_reg"/>
    <property type="match status" value="1"/>
</dbReference>
<evidence type="ECO:0000256" key="1">
    <source>
        <dbReference type="ARBA" id="ARBA00022553"/>
    </source>
</evidence>
<dbReference type="InterPro" id="IPR039420">
    <property type="entry name" value="WalR-like"/>
</dbReference>
<dbReference type="Proteomes" id="UP001589619">
    <property type="component" value="Unassembled WGS sequence"/>
</dbReference>
<dbReference type="InterPro" id="IPR011006">
    <property type="entry name" value="CheY-like_superfamily"/>
</dbReference>
<dbReference type="PROSITE" id="PS50110">
    <property type="entry name" value="RESPONSE_REGULATORY"/>
    <property type="match status" value="1"/>
</dbReference>
<dbReference type="SMART" id="SM00448">
    <property type="entry name" value="REC"/>
    <property type="match status" value="1"/>
</dbReference>
<gene>
    <name evidence="10" type="ORF">ACFFNY_19720</name>
</gene>
<protein>
    <submittedName>
        <fullName evidence="10">Response regulator transcription factor</fullName>
    </submittedName>
</protein>
<feature type="domain" description="Response regulatory" evidence="8">
    <location>
        <begin position="4"/>
        <end position="117"/>
    </location>
</feature>
<evidence type="ECO:0000256" key="6">
    <source>
        <dbReference type="PROSITE-ProRule" id="PRU00169"/>
    </source>
</evidence>
<evidence type="ECO:0000256" key="5">
    <source>
        <dbReference type="ARBA" id="ARBA00023163"/>
    </source>
</evidence>
<keyword evidence="1 6" id="KW-0597">Phosphoprotein</keyword>
<name>A0ABV5W0G5_9BACL</name>